<keyword evidence="6" id="KW-0677">Repeat</keyword>
<evidence type="ECO:0000256" key="4">
    <source>
        <dbReference type="ARBA" id="ARBA00022692"/>
    </source>
</evidence>
<dbReference type="RefSeq" id="XP_036359327.1">
    <property type="nucleotide sequence ID" value="XM_036503434.1"/>
</dbReference>
<dbReference type="SUPFAM" id="SSF52058">
    <property type="entry name" value="L domain-like"/>
    <property type="match status" value="2"/>
</dbReference>
<evidence type="ECO:0000313" key="11">
    <source>
        <dbReference type="RefSeq" id="XP_029637020.1"/>
    </source>
</evidence>
<evidence type="ECO:0000313" key="14">
    <source>
        <dbReference type="RefSeq" id="XP_036359328.1"/>
    </source>
</evidence>
<dbReference type="PROSITE" id="PS51450">
    <property type="entry name" value="LRR"/>
    <property type="match status" value="6"/>
</dbReference>
<keyword evidence="2" id="KW-1003">Cell membrane</keyword>
<dbReference type="AlphaFoldDB" id="A0A6P7SFR2"/>
<evidence type="ECO:0000256" key="5">
    <source>
        <dbReference type="ARBA" id="ARBA00022729"/>
    </source>
</evidence>
<dbReference type="RefSeq" id="XP_029637020.1">
    <property type="nucleotide sequence ID" value="XM_029781160.2"/>
</dbReference>
<evidence type="ECO:0000313" key="12">
    <source>
        <dbReference type="RefSeq" id="XP_029637021.1"/>
    </source>
</evidence>
<keyword evidence="7 9" id="KW-1133">Transmembrane helix</keyword>
<organism evidence="10 11">
    <name type="scientific">Octopus sinensis</name>
    <name type="common">East Asian common octopus</name>
    <dbReference type="NCBI Taxonomy" id="2607531"/>
    <lineage>
        <taxon>Eukaryota</taxon>
        <taxon>Metazoa</taxon>
        <taxon>Spiralia</taxon>
        <taxon>Lophotrochozoa</taxon>
        <taxon>Mollusca</taxon>
        <taxon>Cephalopoda</taxon>
        <taxon>Coleoidea</taxon>
        <taxon>Octopodiformes</taxon>
        <taxon>Octopoda</taxon>
        <taxon>Incirrata</taxon>
        <taxon>Octopodidae</taxon>
        <taxon>Octopus</taxon>
    </lineage>
</organism>
<evidence type="ECO:0000256" key="1">
    <source>
        <dbReference type="ARBA" id="ARBA00004236"/>
    </source>
</evidence>
<dbReference type="InterPro" id="IPR050541">
    <property type="entry name" value="LRR_TM_domain-containing"/>
</dbReference>
<evidence type="ECO:0000313" key="10">
    <source>
        <dbReference type="Proteomes" id="UP000515154"/>
    </source>
</evidence>
<gene>
    <name evidence="11 12 13 14" type="primary">LOC115212306</name>
</gene>
<proteinExistence type="predicted"/>
<dbReference type="GO" id="GO:0005886">
    <property type="term" value="C:plasma membrane"/>
    <property type="evidence" value="ECO:0007669"/>
    <property type="project" value="UniProtKB-SubCell"/>
</dbReference>
<dbReference type="InterPro" id="IPR032675">
    <property type="entry name" value="LRR_dom_sf"/>
</dbReference>
<dbReference type="InterPro" id="IPR001611">
    <property type="entry name" value="Leu-rich_rpt"/>
</dbReference>
<dbReference type="RefSeq" id="XP_036359328.1">
    <property type="nucleotide sequence ID" value="XM_036503435.1"/>
</dbReference>
<evidence type="ECO:0000256" key="8">
    <source>
        <dbReference type="ARBA" id="ARBA00023136"/>
    </source>
</evidence>
<dbReference type="PANTHER" id="PTHR24369:SF210">
    <property type="entry name" value="CHAOPTIN-RELATED"/>
    <property type="match status" value="1"/>
</dbReference>
<dbReference type="FunFam" id="3.80.10.10:FF:001438">
    <property type="entry name" value="Uncharacterized protein"/>
    <property type="match status" value="1"/>
</dbReference>
<dbReference type="Gene3D" id="3.80.10.10">
    <property type="entry name" value="Ribonuclease Inhibitor"/>
    <property type="match status" value="3"/>
</dbReference>
<accession>A0A6P7SFR2</accession>
<dbReference type="Pfam" id="PF13855">
    <property type="entry name" value="LRR_8"/>
    <property type="match status" value="4"/>
</dbReference>
<dbReference type="Proteomes" id="UP000515154">
    <property type="component" value="Linkage group LG5"/>
</dbReference>
<keyword evidence="5" id="KW-0732">Signal</keyword>
<evidence type="ECO:0000313" key="13">
    <source>
        <dbReference type="RefSeq" id="XP_036359327.1"/>
    </source>
</evidence>
<evidence type="ECO:0000256" key="3">
    <source>
        <dbReference type="ARBA" id="ARBA00022614"/>
    </source>
</evidence>
<dbReference type="SUPFAM" id="SSF49265">
    <property type="entry name" value="Fibronectin type III"/>
    <property type="match status" value="1"/>
</dbReference>
<comment type="subcellular location">
    <subcellularLocation>
        <location evidence="1">Cell membrane</location>
    </subcellularLocation>
</comment>
<feature type="transmembrane region" description="Helical" evidence="9">
    <location>
        <begin position="43"/>
        <end position="60"/>
    </location>
</feature>
<dbReference type="SMART" id="SM00369">
    <property type="entry name" value="LRR_TYP"/>
    <property type="match status" value="15"/>
</dbReference>
<dbReference type="InterPro" id="IPR036116">
    <property type="entry name" value="FN3_sf"/>
</dbReference>
<evidence type="ECO:0000256" key="7">
    <source>
        <dbReference type="ARBA" id="ARBA00022989"/>
    </source>
</evidence>
<protein>
    <submittedName>
        <fullName evidence="11 12">Toll-like receptor Tollo isoform X1</fullName>
    </submittedName>
</protein>
<evidence type="ECO:0000256" key="9">
    <source>
        <dbReference type="SAM" id="Phobius"/>
    </source>
</evidence>
<evidence type="ECO:0000256" key="6">
    <source>
        <dbReference type="ARBA" id="ARBA00022737"/>
    </source>
</evidence>
<dbReference type="InterPro" id="IPR003591">
    <property type="entry name" value="Leu-rich_rpt_typical-subtyp"/>
</dbReference>
<evidence type="ECO:0000256" key="2">
    <source>
        <dbReference type="ARBA" id="ARBA00022475"/>
    </source>
</evidence>
<dbReference type="RefSeq" id="XP_029637021.1">
    <property type="nucleotide sequence ID" value="XM_029781161.2"/>
</dbReference>
<keyword evidence="3" id="KW-0433">Leucine-rich repeat</keyword>
<keyword evidence="10" id="KW-1185">Reference proteome</keyword>
<keyword evidence="4 9" id="KW-0812">Transmembrane</keyword>
<reference evidence="11 12" key="1">
    <citation type="submission" date="2025-08" db="UniProtKB">
        <authorList>
            <consortium name="RefSeq"/>
        </authorList>
    </citation>
    <scope>IDENTIFICATION</scope>
</reference>
<dbReference type="PANTHER" id="PTHR24369">
    <property type="entry name" value="ANTIGEN BSP, PUTATIVE-RELATED"/>
    <property type="match status" value="1"/>
</dbReference>
<dbReference type="KEGG" id="osn:115212306"/>
<sequence length="627" mass="72223">MFKYAYRTLDYGHAGASRSKVLANQINSSIYFSQVKWKKMMKVLLWIPDTVVIVLLFILFPCNNHTQATTCPLLCECLQDYYVYCDDQGITPDMLKRMAEKIPRQARYIDLSQNKLNTVPTEIFEHFSKVHHLNLAVNQIKELTPGLFSNLTSLIKLNLQANLLSQLKSNLLSGLSELEELHLECNYIETIGNDSFSGLLNLKRLYLFKNNVGMIYQNSFRGLQSLHILDASNNAIFQISDYSFLDLRHLTTLQLNSNQIDSIAMFTFAGLDKLEELFLDGNRISELKPESLSTFGKSLRILSLNDNEIFLIKPNTFTKLPKLRKLFLNTNLLSEFQLETFKGVDNLREIHIRKNKFEYLPKNILMGANHIYYADFSDNLISSINTDAFANFRESVRYLFLQNNRLKELHAGMFRRMVYLRELNVSENRISVIKENVFQTLRNLRILNLSGNKLTHITPSDLIGAKSLEKLYLHSNPLESFHGFRFSNQESFTFVTMNLTLSDISPFSMTISWPFKGGTQIYWTMTGICLNRSSSCAFREQSTYFPAFKTSIYIDKLQPSSLYYVCVNPVFLSSHAQVVQCLHVRTPINSYKPFVQTTAAQVVNYSPTRITLSLVTYLLIIFIIYSS</sequence>
<keyword evidence="8 9" id="KW-0472">Membrane</keyword>
<dbReference type="SMART" id="SM00365">
    <property type="entry name" value="LRR_SD22"/>
    <property type="match status" value="6"/>
</dbReference>
<name>A0A6P7SFR2_9MOLL</name>